<reference evidence="6 7" key="1">
    <citation type="submission" date="2018-11" db="EMBL/GenBank/DDBJ databases">
        <authorList>
            <person name="Ye M.-Q."/>
            <person name="Du Z.-J."/>
        </authorList>
    </citation>
    <scope>NUCLEOTIDE SEQUENCE [LARGE SCALE GENOMIC DNA]</scope>
    <source>
        <strain evidence="6 7">U0105</strain>
    </source>
</reference>
<keyword evidence="7" id="KW-1185">Reference proteome</keyword>
<sequence>MKIKINLTPFLLGAVTAGLLATSTLAISGPHKDGLENRKAFIQSLNLTDAQREKMREIMPSINKQAHSNPMIALMPIAFADELDPLKLSLALDALSSQRRAKGLAMAERRYVLGQILDETQRDKLEARMSENMQNARVGRDPAKLFSKLDLTSEQQIQIDELTAALTDNRENMQTLLHSFKVAERDIIQAPSFDATAWVDLYDLHETNMRTSATQMVNTLHTLYTALDTEQQKKLKRMIKHKMKHMRKKA</sequence>
<dbReference type="InterPro" id="IPR052211">
    <property type="entry name" value="Cpx_auxiliary_protein"/>
</dbReference>
<dbReference type="PANTHER" id="PTHR38102:SF1">
    <property type="entry name" value="PERIPLASMIC CHAPERONE SPY"/>
    <property type="match status" value="1"/>
</dbReference>
<comment type="subcellular location">
    <subcellularLocation>
        <location evidence="1">Periplasm</location>
    </subcellularLocation>
</comment>
<evidence type="ECO:0000256" key="1">
    <source>
        <dbReference type="ARBA" id="ARBA00004418"/>
    </source>
</evidence>
<organism evidence="6 7">
    <name type="scientific">Alteromonas sediminis</name>
    <dbReference type="NCBI Taxonomy" id="2259342"/>
    <lineage>
        <taxon>Bacteria</taxon>
        <taxon>Pseudomonadati</taxon>
        <taxon>Pseudomonadota</taxon>
        <taxon>Gammaproteobacteria</taxon>
        <taxon>Alteromonadales</taxon>
        <taxon>Alteromonadaceae</taxon>
        <taxon>Alteromonas/Salinimonas group</taxon>
        <taxon>Alteromonas</taxon>
    </lineage>
</organism>
<proteinExistence type="inferred from homology"/>
<feature type="chain" id="PRO_5018046102" description="Periplasmic heavy metal sensor" evidence="5">
    <location>
        <begin position="27"/>
        <end position="250"/>
    </location>
</feature>
<dbReference type="GO" id="GO:0051082">
    <property type="term" value="F:unfolded protein binding"/>
    <property type="evidence" value="ECO:0007669"/>
    <property type="project" value="TreeGrafter"/>
</dbReference>
<keyword evidence="3 5" id="KW-0732">Signal</keyword>
<dbReference type="Proteomes" id="UP000275281">
    <property type="component" value="Unassembled WGS sequence"/>
</dbReference>
<comment type="caution">
    <text evidence="6">The sequence shown here is derived from an EMBL/GenBank/DDBJ whole genome shotgun (WGS) entry which is preliminary data.</text>
</comment>
<dbReference type="InterPro" id="IPR012899">
    <property type="entry name" value="LTXXQ"/>
</dbReference>
<comment type="similarity">
    <text evidence="2">Belongs to the CpxP/Spy family.</text>
</comment>
<evidence type="ECO:0000313" key="6">
    <source>
        <dbReference type="EMBL" id="RPJ66355.1"/>
    </source>
</evidence>
<evidence type="ECO:0008006" key="8">
    <source>
        <dbReference type="Google" id="ProtNLM"/>
    </source>
</evidence>
<gene>
    <name evidence="6" type="ORF">DRW07_09675</name>
</gene>
<evidence type="ECO:0000256" key="2">
    <source>
        <dbReference type="ARBA" id="ARBA00008441"/>
    </source>
</evidence>
<keyword evidence="4" id="KW-0574">Periplasm</keyword>
<evidence type="ECO:0000256" key="4">
    <source>
        <dbReference type="ARBA" id="ARBA00022764"/>
    </source>
</evidence>
<dbReference type="EMBL" id="RPOK01000003">
    <property type="protein sequence ID" value="RPJ66355.1"/>
    <property type="molecule type" value="Genomic_DNA"/>
</dbReference>
<dbReference type="AlphaFoldDB" id="A0A3N5YBI1"/>
<protein>
    <recommendedName>
        <fullName evidence="8">Periplasmic heavy metal sensor</fullName>
    </recommendedName>
</protein>
<dbReference type="GO" id="GO:0030288">
    <property type="term" value="C:outer membrane-bounded periplasmic space"/>
    <property type="evidence" value="ECO:0007669"/>
    <property type="project" value="TreeGrafter"/>
</dbReference>
<accession>A0A3N5YBI1</accession>
<dbReference type="RefSeq" id="WP_124027714.1">
    <property type="nucleotide sequence ID" value="NZ_JBHRSN010000006.1"/>
</dbReference>
<dbReference type="Pfam" id="PF07813">
    <property type="entry name" value="LTXXQ"/>
    <property type="match status" value="1"/>
</dbReference>
<evidence type="ECO:0000256" key="5">
    <source>
        <dbReference type="SAM" id="SignalP"/>
    </source>
</evidence>
<evidence type="ECO:0000256" key="3">
    <source>
        <dbReference type="ARBA" id="ARBA00022729"/>
    </source>
</evidence>
<feature type="signal peptide" evidence="5">
    <location>
        <begin position="1"/>
        <end position="26"/>
    </location>
</feature>
<dbReference type="Gene3D" id="1.20.120.1490">
    <property type="match status" value="2"/>
</dbReference>
<name>A0A3N5YBI1_9ALTE</name>
<evidence type="ECO:0000313" key="7">
    <source>
        <dbReference type="Proteomes" id="UP000275281"/>
    </source>
</evidence>
<dbReference type="PANTHER" id="PTHR38102">
    <property type="entry name" value="PERIPLASMIC CHAPERONE SPY"/>
    <property type="match status" value="1"/>
</dbReference>